<evidence type="ECO:0000313" key="3">
    <source>
        <dbReference type="EMBL" id="MVQ32694.1"/>
    </source>
</evidence>
<comment type="caution">
    <text evidence="3">The sequence shown here is derived from an EMBL/GenBank/DDBJ whole genome shotgun (WGS) entry which is preliminary data.</text>
</comment>
<dbReference type="SUPFAM" id="SSF53335">
    <property type="entry name" value="S-adenosyl-L-methionine-dependent methyltransferases"/>
    <property type="match status" value="1"/>
</dbReference>
<proteinExistence type="predicted"/>
<feature type="region of interest" description="Disordered" evidence="1">
    <location>
        <begin position="1"/>
        <end position="49"/>
    </location>
</feature>
<dbReference type="EMBL" id="WSEL01000009">
    <property type="protein sequence ID" value="MVQ32694.1"/>
    <property type="molecule type" value="Genomic_DNA"/>
</dbReference>
<feature type="region of interest" description="Disordered" evidence="1">
    <location>
        <begin position="201"/>
        <end position="224"/>
    </location>
</feature>
<keyword evidence="3" id="KW-0489">Methyltransferase</keyword>
<feature type="compositionally biased region" description="Low complexity" evidence="1">
    <location>
        <begin position="1"/>
        <end position="21"/>
    </location>
</feature>
<dbReference type="Gene3D" id="3.40.50.150">
    <property type="entry name" value="Vaccinia Virus protein VP39"/>
    <property type="match status" value="1"/>
</dbReference>
<protein>
    <submittedName>
        <fullName evidence="3">Methyltransferase domain-containing protein</fullName>
    </submittedName>
</protein>
<gene>
    <name evidence="3" type="ORF">GON04_24775</name>
</gene>
<dbReference type="CDD" id="cd02440">
    <property type="entry name" value="AdoMet_MTases"/>
    <property type="match status" value="1"/>
</dbReference>
<dbReference type="Pfam" id="PF13649">
    <property type="entry name" value="Methyltransf_25"/>
    <property type="match status" value="1"/>
</dbReference>
<dbReference type="InterPro" id="IPR041698">
    <property type="entry name" value="Methyltransf_25"/>
</dbReference>
<dbReference type="Proteomes" id="UP000469385">
    <property type="component" value="Unassembled WGS sequence"/>
</dbReference>
<evidence type="ECO:0000259" key="2">
    <source>
        <dbReference type="Pfam" id="PF13649"/>
    </source>
</evidence>
<accession>A0A6N8J0C4</accession>
<evidence type="ECO:0000256" key="1">
    <source>
        <dbReference type="SAM" id="MobiDB-lite"/>
    </source>
</evidence>
<organism evidence="3 4">
    <name type="scientific">Ramlibacter pinisoli</name>
    <dbReference type="NCBI Taxonomy" id="2682844"/>
    <lineage>
        <taxon>Bacteria</taxon>
        <taxon>Pseudomonadati</taxon>
        <taxon>Pseudomonadota</taxon>
        <taxon>Betaproteobacteria</taxon>
        <taxon>Burkholderiales</taxon>
        <taxon>Comamonadaceae</taxon>
        <taxon>Ramlibacter</taxon>
    </lineage>
</organism>
<sequence length="292" mass="30246">MPGPAAFAGAASARGRLSSTAEPARSGPSAWPRAAAAPGDPRQQGWSDPGERAAVASVTPEVAGQPILDIGIGGGRTTALLRRLGGEYVGLAATAPAVEACRSAHPDLRFEQMDPRDLQRLPAGHFALAVFASRGIDALPAADRAHVLAEVHRVLRPGGLFIVSAHHRPGPGTRARPGLPLPARTQALLLGRRLAQQLRGLPRSAGPYPGWQRAGDRGDDTLVRSGSPMGAAAPMVHMPLAEQRRQLADAGFIVEAVLDNVRGAEVAGNAAPDDAAWFHYVARKVAPVSAGG</sequence>
<dbReference type="GO" id="GO:0008168">
    <property type="term" value="F:methyltransferase activity"/>
    <property type="evidence" value="ECO:0007669"/>
    <property type="project" value="UniProtKB-KW"/>
</dbReference>
<dbReference type="RefSeq" id="WP_157400626.1">
    <property type="nucleotide sequence ID" value="NZ_WSEL01000009.1"/>
</dbReference>
<dbReference type="GO" id="GO:0032259">
    <property type="term" value="P:methylation"/>
    <property type="evidence" value="ECO:0007669"/>
    <property type="project" value="UniProtKB-KW"/>
</dbReference>
<dbReference type="AlphaFoldDB" id="A0A6N8J0C4"/>
<dbReference type="InterPro" id="IPR029063">
    <property type="entry name" value="SAM-dependent_MTases_sf"/>
</dbReference>
<feature type="domain" description="Methyltransferase" evidence="2">
    <location>
        <begin position="67"/>
        <end position="159"/>
    </location>
</feature>
<name>A0A6N8J0C4_9BURK</name>
<reference evidence="3 4" key="1">
    <citation type="submission" date="2019-12" db="EMBL/GenBank/DDBJ databases">
        <authorList>
            <person name="Huq M.A."/>
        </authorList>
    </citation>
    <scope>NUCLEOTIDE SEQUENCE [LARGE SCALE GENOMIC DNA]</scope>
    <source>
        <strain evidence="3 4">MAH-25</strain>
    </source>
</reference>
<evidence type="ECO:0000313" key="4">
    <source>
        <dbReference type="Proteomes" id="UP000469385"/>
    </source>
</evidence>
<keyword evidence="3" id="KW-0808">Transferase</keyword>
<keyword evidence="4" id="KW-1185">Reference proteome</keyword>